<dbReference type="EMBL" id="UINC01155393">
    <property type="protein sequence ID" value="SVD51216.1"/>
    <property type="molecule type" value="Genomic_DNA"/>
</dbReference>
<evidence type="ECO:0000313" key="1">
    <source>
        <dbReference type="EMBL" id="SVD51216.1"/>
    </source>
</evidence>
<proteinExistence type="predicted"/>
<organism evidence="1">
    <name type="scientific">marine metagenome</name>
    <dbReference type="NCBI Taxonomy" id="408172"/>
    <lineage>
        <taxon>unclassified sequences</taxon>
        <taxon>metagenomes</taxon>
        <taxon>ecological metagenomes</taxon>
    </lineage>
</organism>
<dbReference type="PROSITE" id="PS51257">
    <property type="entry name" value="PROKAR_LIPOPROTEIN"/>
    <property type="match status" value="1"/>
</dbReference>
<name>A0A382VX81_9ZZZZ</name>
<accession>A0A382VX81</accession>
<protein>
    <submittedName>
        <fullName evidence="1">Uncharacterized protein</fullName>
    </submittedName>
</protein>
<sequence length="158" mass="17191">MMRNLFLMLGSIVLVSGCGDGGIGGFPQVYPEAPEGKKFSDVLSAAEAVVKEHYPMSSTSIRSQHVFALGKVGLLGGSRTQKQVSVWVRKTYTGHWHPEVTVRLLAQVNEPRAGASDPSSLSVPKSRPIAGSPEWQTLQRLIVEEQKLYDAIFARLNG</sequence>
<gene>
    <name evidence="1" type="ORF">METZ01_LOCUS404070</name>
</gene>
<reference evidence="1" key="1">
    <citation type="submission" date="2018-05" db="EMBL/GenBank/DDBJ databases">
        <authorList>
            <person name="Lanie J.A."/>
            <person name="Ng W.-L."/>
            <person name="Kazmierczak K.M."/>
            <person name="Andrzejewski T.M."/>
            <person name="Davidsen T.M."/>
            <person name="Wayne K.J."/>
            <person name="Tettelin H."/>
            <person name="Glass J.I."/>
            <person name="Rusch D."/>
            <person name="Podicherti R."/>
            <person name="Tsui H.-C.T."/>
            <person name="Winkler M.E."/>
        </authorList>
    </citation>
    <scope>NUCLEOTIDE SEQUENCE</scope>
</reference>
<dbReference type="AlphaFoldDB" id="A0A382VX81"/>